<keyword evidence="1" id="KW-0831">Ubiquinone biosynthesis</keyword>
<organism evidence="3 4">
    <name type="scientific">Neptunomonas antarctica</name>
    <dbReference type="NCBI Taxonomy" id="619304"/>
    <lineage>
        <taxon>Bacteria</taxon>
        <taxon>Pseudomonadati</taxon>
        <taxon>Pseudomonadota</taxon>
        <taxon>Gammaproteobacteria</taxon>
        <taxon>Oceanospirillales</taxon>
        <taxon>Oceanospirillaceae</taxon>
        <taxon>Neptunomonas</taxon>
    </lineage>
</organism>
<dbReference type="RefSeq" id="WP_076495889.1">
    <property type="nucleotide sequence ID" value="NZ_FTOE01000001.1"/>
</dbReference>
<feature type="region of interest" description="Disordered" evidence="2">
    <location>
        <begin position="77"/>
        <end position="102"/>
    </location>
</feature>
<comment type="similarity">
    <text evidence="1">Belongs to the UbiK family.</text>
</comment>
<dbReference type="UniPathway" id="UPA00232"/>
<dbReference type="HAMAP" id="MF_02216">
    <property type="entry name" value="UbiK"/>
    <property type="match status" value="1"/>
</dbReference>
<dbReference type="AlphaFoldDB" id="A0A1N7IZH3"/>
<reference evidence="4" key="1">
    <citation type="submission" date="2017-01" db="EMBL/GenBank/DDBJ databases">
        <authorList>
            <person name="Varghese N."/>
            <person name="Submissions S."/>
        </authorList>
    </citation>
    <scope>NUCLEOTIDE SEQUENCE [LARGE SCALE GENOMIC DNA]</scope>
    <source>
        <strain evidence="4">DSM 22306</strain>
    </source>
</reference>
<dbReference type="GO" id="GO:0006744">
    <property type="term" value="P:ubiquinone biosynthetic process"/>
    <property type="evidence" value="ECO:0007669"/>
    <property type="project" value="UniProtKB-UniRule"/>
</dbReference>
<evidence type="ECO:0000256" key="1">
    <source>
        <dbReference type="HAMAP-Rule" id="MF_02216"/>
    </source>
</evidence>
<protein>
    <recommendedName>
        <fullName evidence="1">Ubiquinone biosynthesis accessory factor UbiK</fullName>
    </recommendedName>
</protein>
<dbReference type="Pfam" id="PF04380">
    <property type="entry name" value="BMFP"/>
    <property type="match status" value="1"/>
</dbReference>
<keyword evidence="4" id="KW-1185">Reference proteome</keyword>
<dbReference type="InterPro" id="IPR007475">
    <property type="entry name" value="UbiK"/>
</dbReference>
<comment type="subcellular location">
    <subcellularLocation>
        <location evidence="1">Cytoplasm</location>
    </subcellularLocation>
</comment>
<feature type="compositionally biased region" description="Basic and acidic residues" evidence="2">
    <location>
        <begin position="88"/>
        <end position="102"/>
    </location>
</feature>
<feature type="compositionally biased region" description="Polar residues" evidence="2">
    <location>
        <begin position="78"/>
        <end position="87"/>
    </location>
</feature>
<evidence type="ECO:0000256" key="2">
    <source>
        <dbReference type="SAM" id="MobiDB-lite"/>
    </source>
</evidence>
<comment type="function">
    <text evidence="1">Required for efficient ubiquinone (coenzyme Q) biosynthesis. UbiK is probably an accessory factor of Ubi enzymes and facilitates ubiquinone biosynthesis by acting as an assembly factor, a targeting factor, or both.</text>
</comment>
<accession>A0A1N7IZH3</accession>
<proteinExistence type="inferred from homology"/>
<dbReference type="PANTHER" id="PTHR38040">
    <property type="entry name" value="UBIQUINONE BIOSYNTHESIS ACCESSORY FACTOR UBIK"/>
    <property type="match status" value="1"/>
</dbReference>
<evidence type="ECO:0000313" key="3">
    <source>
        <dbReference type="EMBL" id="SIS42439.1"/>
    </source>
</evidence>
<name>A0A1N7IZH3_9GAMM</name>
<sequence length="102" mass="11296">MNDKILEGLSAQFSQVINTLNSGAELPGQQQIRSFLQSALSKMDLVTRDEFDAQSAVLARTREKVEQMEKVLADLESHLNTQTGTISETDKDIAKDDVKEAN</sequence>
<dbReference type="Proteomes" id="UP000185999">
    <property type="component" value="Unassembled WGS sequence"/>
</dbReference>
<comment type="pathway">
    <text evidence="1">Cofactor biosynthesis; ubiquinone biosynthesis.</text>
</comment>
<keyword evidence="1" id="KW-0963">Cytoplasm</keyword>
<dbReference type="GO" id="GO:0005829">
    <property type="term" value="C:cytosol"/>
    <property type="evidence" value="ECO:0007669"/>
    <property type="project" value="TreeGrafter"/>
</dbReference>
<dbReference type="STRING" id="619304.SAMN05421760_101376"/>
<gene>
    <name evidence="1" type="primary">ubiK</name>
    <name evidence="3" type="ORF">SAMN05421760_101376</name>
</gene>
<evidence type="ECO:0000313" key="4">
    <source>
        <dbReference type="Proteomes" id="UP000185999"/>
    </source>
</evidence>
<dbReference type="OrthoDB" id="5297354at2"/>
<dbReference type="EMBL" id="FTOE01000001">
    <property type="protein sequence ID" value="SIS42439.1"/>
    <property type="molecule type" value="Genomic_DNA"/>
</dbReference>
<dbReference type="PANTHER" id="PTHR38040:SF1">
    <property type="entry name" value="UBIQUINONE BIOSYNTHESIS ACCESSORY FACTOR UBIK"/>
    <property type="match status" value="1"/>
</dbReference>